<dbReference type="AlphaFoldDB" id="A0A2P2E5N0"/>
<evidence type="ECO:0000313" key="3">
    <source>
        <dbReference type="EMBL" id="GBF56357.1"/>
    </source>
</evidence>
<dbReference type="RefSeq" id="WP_108983257.1">
    <property type="nucleotide sequence ID" value="NZ_BFBR01000001.1"/>
</dbReference>
<evidence type="ECO:0000313" key="4">
    <source>
        <dbReference type="Proteomes" id="UP000245086"/>
    </source>
</evidence>
<dbReference type="Gene3D" id="3.40.1740.10">
    <property type="entry name" value="VC0467-like"/>
    <property type="match status" value="1"/>
</dbReference>
<dbReference type="SUPFAM" id="SSF143456">
    <property type="entry name" value="VC0467-like"/>
    <property type="match status" value="1"/>
</dbReference>
<keyword evidence="4" id="KW-1185">Reference proteome</keyword>
<organism evidence="3 4">
    <name type="scientific">Candidatus Phycosocius bacilliformis</name>
    <dbReference type="NCBI Taxonomy" id="1445552"/>
    <lineage>
        <taxon>Bacteria</taxon>
        <taxon>Pseudomonadati</taxon>
        <taxon>Pseudomonadota</taxon>
        <taxon>Alphaproteobacteria</taxon>
        <taxon>Caulobacterales</taxon>
        <taxon>Caulobacterales incertae sedis</taxon>
        <taxon>Candidatus Phycosocius</taxon>
    </lineage>
</organism>
<dbReference type="InterPro" id="IPR003774">
    <property type="entry name" value="AlgH-like"/>
</dbReference>
<comment type="caution">
    <text evidence="3">The sequence shown here is derived from an EMBL/GenBank/DDBJ whole genome shotgun (WGS) entry which is preliminary data.</text>
</comment>
<evidence type="ECO:0000256" key="1">
    <source>
        <dbReference type="ARBA" id="ARBA00009600"/>
    </source>
</evidence>
<name>A0A2P2E5N0_9PROT</name>
<dbReference type="OrthoDB" id="9807486at2"/>
<evidence type="ECO:0000256" key="2">
    <source>
        <dbReference type="HAMAP-Rule" id="MF_00758"/>
    </source>
</evidence>
<dbReference type="Proteomes" id="UP000245086">
    <property type="component" value="Unassembled WGS sequence"/>
</dbReference>
<accession>A0A2P2E5N0</accession>
<dbReference type="Pfam" id="PF02622">
    <property type="entry name" value="DUF179"/>
    <property type="match status" value="1"/>
</dbReference>
<dbReference type="HAMAP" id="MF_00758">
    <property type="entry name" value="UPF0301"/>
    <property type="match status" value="1"/>
</dbReference>
<dbReference type="PANTHER" id="PTHR30327">
    <property type="entry name" value="UNCHARACTERIZED PROTEIN YQGE"/>
    <property type="match status" value="1"/>
</dbReference>
<dbReference type="GO" id="GO:0005829">
    <property type="term" value="C:cytosol"/>
    <property type="evidence" value="ECO:0007669"/>
    <property type="project" value="TreeGrafter"/>
</dbReference>
<proteinExistence type="inferred from homology"/>
<reference evidence="3 4" key="1">
    <citation type="journal article" date="2018" name="Genome Announc.">
        <title>Draft Genome Sequence of "Candidatus Phycosocius bacilliformis," an Alphaproteobacterial Ectosymbiont of the Hydrocarbon-Producing Green Alga Botryococcus braunii.</title>
        <authorList>
            <person name="Tanabe Y."/>
            <person name="Yamaguchi H."/>
            <person name="Watanabe M.M."/>
        </authorList>
    </citation>
    <scope>NUCLEOTIDE SEQUENCE [LARGE SCALE GENOMIC DNA]</scope>
    <source>
        <strain evidence="3 4">BOTRYCO-2</strain>
    </source>
</reference>
<dbReference type="EMBL" id="BFBR01000001">
    <property type="protein sequence ID" value="GBF56357.1"/>
    <property type="molecule type" value="Genomic_DNA"/>
</dbReference>
<protein>
    <recommendedName>
        <fullName evidence="2">UPF0301 protein PbB2_00012</fullName>
    </recommendedName>
</protein>
<sequence>MKNSLVGRFLVATPTMADRRFKRSVILVCDHDETHAMGIVINRAMPKLMLPDLLDQLGIDCSIRVPEIPVLDGGPCQRDRGFVLHTDDWSSDETTNPIMGGLRMTATRDVLQAIAHGIRPSRATLALGYSGWDAGQLEAEIMDNAWLVTDGDIDAVFATANLDDKWEDAISRFGLEPWQISQNAGRA</sequence>
<comment type="similarity">
    <text evidence="1 2">Belongs to the UPF0301 (AlgH) family.</text>
</comment>
<gene>
    <name evidence="3" type="ORF">PbB2_00012</name>
</gene>
<dbReference type="PANTHER" id="PTHR30327:SF1">
    <property type="entry name" value="UPF0301 PROTEIN YQGE"/>
    <property type="match status" value="1"/>
</dbReference>